<evidence type="ECO:0000256" key="1">
    <source>
        <dbReference type="SAM" id="Phobius"/>
    </source>
</evidence>
<dbReference type="EMBL" id="BMNH01000023">
    <property type="protein sequence ID" value="GGO77874.1"/>
    <property type="molecule type" value="Genomic_DNA"/>
</dbReference>
<keyword evidence="1" id="KW-0812">Transmembrane</keyword>
<reference evidence="2" key="2">
    <citation type="submission" date="2020-09" db="EMBL/GenBank/DDBJ databases">
        <authorList>
            <person name="Sun Q."/>
            <person name="Zhou Y."/>
        </authorList>
    </citation>
    <scope>NUCLEOTIDE SEQUENCE</scope>
    <source>
        <strain evidence="2">CGMCC 4.7368</strain>
    </source>
</reference>
<protein>
    <submittedName>
        <fullName evidence="2">Uncharacterized protein</fullName>
    </submittedName>
</protein>
<dbReference type="AlphaFoldDB" id="A0A917Z8B1"/>
<gene>
    <name evidence="2" type="ORF">GCM10012289_58560</name>
</gene>
<keyword evidence="1" id="KW-0472">Membrane</keyword>
<name>A0A917Z8B1_9ACTN</name>
<organism evidence="2 3">
    <name type="scientific">Nonomuraea cavernae</name>
    <dbReference type="NCBI Taxonomy" id="2045107"/>
    <lineage>
        <taxon>Bacteria</taxon>
        <taxon>Bacillati</taxon>
        <taxon>Actinomycetota</taxon>
        <taxon>Actinomycetes</taxon>
        <taxon>Streptosporangiales</taxon>
        <taxon>Streptosporangiaceae</taxon>
        <taxon>Nonomuraea</taxon>
    </lineage>
</organism>
<evidence type="ECO:0000313" key="2">
    <source>
        <dbReference type="EMBL" id="GGO77874.1"/>
    </source>
</evidence>
<dbReference type="Proteomes" id="UP000646523">
    <property type="component" value="Unassembled WGS sequence"/>
</dbReference>
<accession>A0A917Z8B1</accession>
<keyword evidence="1" id="KW-1133">Transmembrane helix</keyword>
<proteinExistence type="predicted"/>
<comment type="caution">
    <text evidence="2">The sequence shown here is derived from an EMBL/GenBank/DDBJ whole genome shotgun (WGS) entry which is preliminary data.</text>
</comment>
<feature type="transmembrane region" description="Helical" evidence="1">
    <location>
        <begin position="72"/>
        <end position="94"/>
    </location>
</feature>
<evidence type="ECO:0000313" key="3">
    <source>
        <dbReference type="Proteomes" id="UP000646523"/>
    </source>
</evidence>
<keyword evidence="3" id="KW-1185">Reference proteome</keyword>
<sequence>MVRQRPDLQGRLLRLLLSSEYVALACRRLIGAVRKVRDRSSRQAFAHPVRARAGDRIGTAGATAHVVAGDAALLPGGVAVAVGAALAVVIGVVFTDDLASSFAPASPPARS</sequence>
<reference evidence="2" key="1">
    <citation type="journal article" date="2014" name="Int. J. Syst. Evol. Microbiol.">
        <title>Complete genome sequence of Corynebacterium casei LMG S-19264T (=DSM 44701T), isolated from a smear-ripened cheese.</title>
        <authorList>
            <consortium name="US DOE Joint Genome Institute (JGI-PGF)"/>
            <person name="Walter F."/>
            <person name="Albersmeier A."/>
            <person name="Kalinowski J."/>
            <person name="Ruckert C."/>
        </authorList>
    </citation>
    <scope>NUCLEOTIDE SEQUENCE</scope>
    <source>
        <strain evidence="2">CGMCC 4.7368</strain>
    </source>
</reference>